<sequence>MYSHMMRTPCQPSVAANNEFSRKKVIQLIEASFVEVSVKQRKVSNLSSDSQRLGIAVDLRVVNEAHSPFCTLFNIRNECLGADPHTWEQYSKAGRICALYRSNS</sequence>
<evidence type="ECO:0000313" key="1">
    <source>
        <dbReference type="EMBL" id="KAL3268864.1"/>
    </source>
</evidence>
<evidence type="ECO:0000313" key="2">
    <source>
        <dbReference type="Proteomes" id="UP001516400"/>
    </source>
</evidence>
<keyword evidence="2" id="KW-1185">Reference proteome</keyword>
<organism evidence="1 2">
    <name type="scientific">Cryptolaemus montrouzieri</name>
    <dbReference type="NCBI Taxonomy" id="559131"/>
    <lineage>
        <taxon>Eukaryota</taxon>
        <taxon>Metazoa</taxon>
        <taxon>Ecdysozoa</taxon>
        <taxon>Arthropoda</taxon>
        <taxon>Hexapoda</taxon>
        <taxon>Insecta</taxon>
        <taxon>Pterygota</taxon>
        <taxon>Neoptera</taxon>
        <taxon>Endopterygota</taxon>
        <taxon>Coleoptera</taxon>
        <taxon>Polyphaga</taxon>
        <taxon>Cucujiformia</taxon>
        <taxon>Coccinelloidea</taxon>
        <taxon>Coccinellidae</taxon>
        <taxon>Scymninae</taxon>
        <taxon>Scymnini</taxon>
        <taxon>Cryptolaemus</taxon>
    </lineage>
</organism>
<name>A0ABD2MRJ6_9CUCU</name>
<protein>
    <submittedName>
        <fullName evidence="1">Uncharacterized protein</fullName>
    </submittedName>
</protein>
<accession>A0ABD2MRJ6</accession>
<comment type="caution">
    <text evidence="1">The sequence shown here is derived from an EMBL/GenBank/DDBJ whole genome shotgun (WGS) entry which is preliminary data.</text>
</comment>
<proteinExistence type="predicted"/>
<gene>
    <name evidence="1" type="ORF">HHI36_007953</name>
</gene>
<dbReference type="Proteomes" id="UP001516400">
    <property type="component" value="Unassembled WGS sequence"/>
</dbReference>
<dbReference type="AlphaFoldDB" id="A0ABD2MRJ6"/>
<dbReference type="EMBL" id="JABFTP020000021">
    <property type="protein sequence ID" value="KAL3268864.1"/>
    <property type="molecule type" value="Genomic_DNA"/>
</dbReference>
<reference evidence="1 2" key="1">
    <citation type="journal article" date="2021" name="BMC Biol.">
        <title>Horizontally acquired antibacterial genes associated with adaptive radiation of ladybird beetles.</title>
        <authorList>
            <person name="Li H.S."/>
            <person name="Tang X.F."/>
            <person name="Huang Y.H."/>
            <person name="Xu Z.Y."/>
            <person name="Chen M.L."/>
            <person name="Du X.Y."/>
            <person name="Qiu B.Y."/>
            <person name="Chen P.T."/>
            <person name="Zhang W."/>
            <person name="Slipinski A."/>
            <person name="Escalona H.E."/>
            <person name="Waterhouse R.M."/>
            <person name="Zwick A."/>
            <person name="Pang H."/>
        </authorList>
    </citation>
    <scope>NUCLEOTIDE SEQUENCE [LARGE SCALE GENOMIC DNA]</scope>
    <source>
        <strain evidence="1">SYSU2018</strain>
    </source>
</reference>